<keyword evidence="11" id="KW-0472">Membrane</keyword>
<evidence type="ECO:0000313" key="13">
    <source>
        <dbReference type="EMBL" id="GGB39035.1"/>
    </source>
</evidence>
<feature type="region of interest" description="Disordered" evidence="10">
    <location>
        <begin position="112"/>
        <end position="147"/>
    </location>
</feature>
<evidence type="ECO:0000259" key="12">
    <source>
        <dbReference type="PROSITE" id="PS50885"/>
    </source>
</evidence>
<reference evidence="13" key="1">
    <citation type="journal article" date="2014" name="Int. J. Syst. Evol. Microbiol.">
        <title>Complete genome sequence of Corynebacterium casei LMG S-19264T (=DSM 44701T), isolated from a smear-ripened cheese.</title>
        <authorList>
            <consortium name="US DOE Joint Genome Institute (JGI-PGF)"/>
            <person name="Walter F."/>
            <person name="Albersmeier A."/>
            <person name="Kalinowski J."/>
            <person name="Ruckert C."/>
        </authorList>
    </citation>
    <scope>NUCLEOTIDE SEQUENCE</scope>
    <source>
        <strain evidence="13">CGMCC 1.12827</strain>
    </source>
</reference>
<dbReference type="InterPro" id="IPR050428">
    <property type="entry name" value="TCS_sensor_his_kinase"/>
</dbReference>
<evidence type="ECO:0000256" key="10">
    <source>
        <dbReference type="SAM" id="MobiDB-lite"/>
    </source>
</evidence>
<evidence type="ECO:0000256" key="8">
    <source>
        <dbReference type="ARBA" id="ARBA00022989"/>
    </source>
</evidence>
<dbReference type="SMART" id="SM00304">
    <property type="entry name" value="HAMP"/>
    <property type="match status" value="1"/>
</dbReference>
<feature type="region of interest" description="Disordered" evidence="10">
    <location>
        <begin position="337"/>
        <end position="405"/>
    </location>
</feature>
<keyword evidence="6 11" id="KW-0812">Transmembrane</keyword>
<comment type="catalytic activity">
    <reaction evidence="1">
        <text>ATP + protein L-histidine = ADP + protein N-phospho-L-histidine.</text>
        <dbReference type="EC" id="2.7.13.3"/>
    </reaction>
</comment>
<dbReference type="SMART" id="SM00388">
    <property type="entry name" value="HisKA"/>
    <property type="match status" value="1"/>
</dbReference>
<feature type="transmembrane region" description="Helical" evidence="11">
    <location>
        <begin position="192"/>
        <end position="214"/>
    </location>
</feature>
<dbReference type="InterPro" id="IPR003660">
    <property type="entry name" value="HAMP_dom"/>
</dbReference>
<evidence type="ECO:0000256" key="1">
    <source>
        <dbReference type="ARBA" id="ARBA00000085"/>
    </source>
</evidence>
<dbReference type="PANTHER" id="PTHR45436">
    <property type="entry name" value="SENSOR HISTIDINE KINASE YKOH"/>
    <property type="match status" value="1"/>
</dbReference>
<sequence>MPVASYTRAIDTPDTARAPWQRRPRIRLGVRGKSTALAAAVVTVALGVAAAAMLLMLHNSNSSALHRATGRQAYQIATALGRAGLGGVDRDDLAPGAGVDITQVLDERGTVVASSPGAPTTPAVRPETGRSERGGTSNGTGKPQRIIDDVRLPGYSGEFSASVRSATHQGQRFTVVALDRADGIRGTEWTTAMIIAIELPVVVAAAATAVYLLVGNALRPVSRITTQVGDIGSDQLDRRVPVPAATDEIHTLATMMNDMLDRLQTSRDAQLRFVADASHELRSPLTTVVGLLDLATDVDRDVDLRTVRTILLPEAQRMQRMVDDLLLLARRREGVVLAHHHRRPRRHRRERTHASAKPPRSRRAGAAAAHTGHRRRRHADPGTAQSHRQRSPSHALDDMADHDHR</sequence>
<dbReference type="Gene3D" id="6.10.340.10">
    <property type="match status" value="1"/>
</dbReference>
<dbReference type="InterPro" id="IPR036097">
    <property type="entry name" value="HisK_dim/P_sf"/>
</dbReference>
<dbReference type="CDD" id="cd06225">
    <property type="entry name" value="HAMP"/>
    <property type="match status" value="1"/>
</dbReference>
<evidence type="ECO:0000313" key="14">
    <source>
        <dbReference type="Proteomes" id="UP000621454"/>
    </source>
</evidence>
<name>A0A916TBM8_9ACTN</name>
<dbReference type="InterPro" id="IPR003661">
    <property type="entry name" value="HisK_dim/P_dom"/>
</dbReference>
<dbReference type="PANTHER" id="PTHR45436:SF5">
    <property type="entry name" value="SENSOR HISTIDINE KINASE TRCS"/>
    <property type="match status" value="1"/>
</dbReference>
<feature type="compositionally biased region" description="Basic and acidic residues" evidence="10">
    <location>
        <begin position="395"/>
        <end position="405"/>
    </location>
</feature>
<keyword evidence="5" id="KW-0808">Transferase</keyword>
<feature type="compositionally biased region" description="Basic residues" evidence="10">
    <location>
        <begin position="338"/>
        <end position="351"/>
    </location>
</feature>
<evidence type="ECO:0000256" key="7">
    <source>
        <dbReference type="ARBA" id="ARBA00022777"/>
    </source>
</evidence>
<keyword evidence="4" id="KW-0597">Phosphoprotein</keyword>
<dbReference type="EC" id="2.7.13.3" evidence="3"/>
<dbReference type="Gene3D" id="1.10.287.130">
    <property type="match status" value="1"/>
</dbReference>
<dbReference type="GO" id="GO:0005886">
    <property type="term" value="C:plasma membrane"/>
    <property type="evidence" value="ECO:0007669"/>
    <property type="project" value="UniProtKB-SubCell"/>
</dbReference>
<dbReference type="AlphaFoldDB" id="A0A916TBM8"/>
<evidence type="ECO:0000256" key="11">
    <source>
        <dbReference type="SAM" id="Phobius"/>
    </source>
</evidence>
<reference evidence="13" key="2">
    <citation type="submission" date="2020-09" db="EMBL/GenBank/DDBJ databases">
        <authorList>
            <person name="Sun Q."/>
            <person name="Zhou Y."/>
        </authorList>
    </citation>
    <scope>NUCLEOTIDE SEQUENCE</scope>
    <source>
        <strain evidence="13">CGMCC 1.12827</strain>
    </source>
</reference>
<dbReference type="Proteomes" id="UP000621454">
    <property type="component" value="Unassembled WGS sequence"/>
</dbReference>
<dbReference type="Pfam" id="PF00512">
    <property type="entry name" value="HisKA"/>
    <property type="match status" value="1"/>
</dbReference>
<dbReference type="RefSeq" id="WP_188587247.1">
    <property type="nucleotide sequence ID" value="NZ_BMGC01000022.1"/>
</dbReference>
<dbReference type="SUPFAM" id="SSF158472">
    <property type="entry name" value="HAMP domain-like"/>
    <property type="match status" value="1"/>
</dbReference>
<keyword evidence="14" id="KW-1185">Reference proteome</keyword>
<dbReference type="EMBL" id="BMGC01000022">
    <property type="protein sequence ID" value="GGB39035.1"/>
    <property type="molecule type" value="Genomic_DNA"/>
</dbReference>
<evidence type="ECO:0000256" key="3">
    <source>
        <dbReference type="ARBA" id="ARBA00012438"/>
    </source>
</evidence>
<dbReference type="SUPFAM" id="SSF47384">
    <property type="entry name" value="Homodimeric domain of signal transducing histidine kinase"/>
    <property type="match status" value="1"/>
</dbReference>
<dbReference type="CDD" id="cd00082">
    <property type="entry name" value="HisKA"/>
    <property type="match status" value="1"/>
</dbReference>
<dbReference type="Pfam" id="PF00672">
    <property type="entry name" value="HAMP"/>
    <property type="match status" value="1"/>
</dbReference>
<comment type="caution">
    <text evidence="13">The sequence shown here is derived from an EMBL/GenBank/DDBJ whole genome shotgun (WGS) entry which is preliminary data.</text>
</comment>
<gene>
    <name evidence="13" type="ORF">GCM10011489_28460</name>
</gene>
<evidence type="ECO:0000256" key="2">
    <source>
        <dbReference type="ARBA" id="ARBA00004236"/>
    </source>
</evidence>
<proteinExistence type="predicted"/>
<keyword evidence="8 11" id="KW-1133">Transmembrane helix</keyword>
<evidence type="ECO:0000256" key="6">
    <source>
        <dbReference type="ARBA" id="ARBA00022692"/>
    </source>
</evidence>
<evidence type="ECO:0000256" key="4">
    <source>
        <dbReference type="ARBA" id="ARBA00022553"/>
    </source>
</evidence>
<accession>A0A916TBM8</accession>
<evidence type="ECO:0000256" key="5">
    <source>
        <dbReference type="ARBA" id="ARBA00022679"/>
    </source>
</evidence>
<protein>
    <recommendedName>
        <fullName evidence="3">histidine kinase</fullName>
        <ecNumber evidence="3">2.7.13.3</ecNumber>
    </recommendedName>
</protein>
<feature type="domain" description="HAMP" evidence="12">
    <location>
        <begin position="215"/>
        <end position="268"/>
    </location>
</feature>
<keyword evidence="7" id="KW-0418">Kinase</keyword>
<comment type="subcellular location">
    <subcellularLocation>
        <location evidence="2">Cell membrane</location>
    </subcellularLocation>
</comment>
<feature type="transmembrane region" description="Helical" evidence="11">
    <location>
        <begin position="35"/>
        <end position="57"/>
    </location>
</feature>
<dbReference type="PROSITE" id="PS50885">
    <property type="entry name" value="HAMP"/>
    <property type="match status" value="1"/>
</dbReference>
<keyword evidence="9" id="KW-0902">Two-component regulatory system</keyword>
<dbReference type="GO" id="GO:0000155">
    <property type="term" value="F:phosphorelay sensor kinase activity"/>
    <property type="evidence" value="ECO:0007669"/>
    <property type="project" value="InterPro"/>
</dbReference>
<organism evidence="13 14">
    <name type="scientific">Gordonia jinhuaensis</name>
    <dbReference type="NCBI Taxonomy" id="1517702"/>
    <lineage>
        <taxon>Bacteria</taxon>
        <taxon>Bacillati</taxon>
        <taxon>Actinomycetota</taxon>
        <taxon>Actinomycetes</taxon>
        <taxon>Mycobacteriales</taxon>
        <taxon>Gordoniaceae</taxon>
        <taxon>Gordonia</taxon>
    </lineage>
</organism>
<evidence type="ECO:0000256" key="9">
    <source>
        <dbReference type="ARBA" id="ARBA00023012"/>
    </source>
</evidence>